<evidence type="ECO:0000259" key="1">
    <source>
        <dbReference type="Pfam" id="PF25967"/>
    </source>
</evidence>
<evidence type="ECO:0000313" key="2">
    <source>
        <dbReference type="EMBL" id="QAT17811.1"/>
    </source>
</evidence>
<reference evidence="2 3" key="1">
    <citation type="submission" date="2017-01" db="EMBL/GenBank/DDBJ databases">
        <title>First insights into the biology of 'candidatus Vampirococcus archaeovorus'.</title>
        <authorList>
            <person name="Kizina J."/>
            <person name="Jordan S."/>
            <person name="Stueber K."/>
            <person name="Reinhardt R."/>
            <person name="Harder J."/>
        </authorList>
    </citation>
    <scope>NUCLEOTIDE SEQUENCE [LARGE SCALE GENOMIC DNA]</scope>
    <source>
        <strain evidence="2 3">LiM</strain>
    </source>
</reference>
<protein>
    <recommendedName>
        <fullName evidence="1">Multidrug resistance protein MdtA-like C-terminal permuted SH3 domain-containing protein</fullName>
    </recommendedName>
</protein>
<dbReference type="Pfam" id="PF25967">
    <property type="entry name" value="RND-MFP_C"/>
    <property type="match status" value="1"/>
</dbReference>
<keyword evidence="3" id="KW-1185">Reference proteome</keyword>
<dbReference type="Gene3D" id="2.40.420.20">
    <property type="match status" value="1"/>
</dbReference>
<proteinExistence type="predicted"/>
<dbReference type="AlphaFoldDB" id="A0A410P727"/>
<dbReference type="GO" id="GO:0015562">
    <property type="term" value="F:efflux transmembrane transporter activity"/>
    <property type="evidence" value="ECO:0007669"/>
    <property type="project" value="TreeGrafter"/>
</dbReference>
<dbReference type="RefSeq" id="WP_128700777.1">
    <property type="nucleotide sequence ID" value="NZ_CP019384.1"/>
</dbReference>
<dbReference type="EMBL" id="CP019384">
    <property type="protein sequence ID" value="QAT17811.1"/>
    <property type="molecule type" value="Genomic_DNA"/>
</dbReference>
<gene>
    <name evidence="2" type="ORF">BU251_08795</name>
</gene>
<dbReference type="GO" id="GO:1990281">
    <property type="term" value="C:efflux pump complex"/>
    <property type="evidence" value="ECO:0007669"/>
    <property type="project" value="TreeGrafter"/>
</dbReference>
<feature type="domain" description="Multidrug resistance protein MdtA-like C-terminal permuted SH3" evidence="1">
    <location>
        <begin position="148"/>
        <end position="205"/>
    </location>
</feature>
<evidence type="ECO:0000313" key="3">
    <source>
        <dbReference type="Proteomes" id="UP000287243"/>
    </source>
</evidence>
<dbReference type="InterPro" id="IPR058627">
    <property type="entry name" value="MdtA-like_C"/>
</dbReference>
<dbReference type="KEGG" id="vai:BU251_08795"/>
<organism evidence="2 3">
    <name type="scientific">Velamenicoccus archaeovorus</name>
    <dbReference type="NCBI Taxonomy" id="1930593"/>
    <lineage>
        <taxon>Bacteria</taxon>
        <taxon>Pseudomonadati</taxon>
        <taxon>Candidatus Omnitrophota</taxon>
        <taxon>Candidatus Velamenicoccus</taxon>
    </lineage>
</organism>
<sequence>MKNFKRKTIYLIIIILSLASVPLRIHAVKAARGKTIVSFYGEWKKAGKPVEVRVIKAGDVPVYAQFTVRIVDGRVARGFVTGEVKNALQEGQEIYDPEDRFVVSARLKSIGAELDMDAGMFPVEVEFDKSRDPSVAFVVCAHTSTLHNVLAVPNEVLDIAGDEYFIWKDENGLAKKRKVVIRLRNGYGAIISEGLQSGDKVIFSGQSMLEDNDRLLVVDAGETDKKEQIQ</sequence>
<accession>A0A410P727</accession>
<dbReference type="OrthoDB" id="9806939at2"/>
<dbReference type="PANTHER" id="PTHR30469">
    <property type="entry name" value="MULTIDRUG RESISTANCE PROTEIN MDTA"/>
    <property type="match status" value="1"/>
</dbReference>
<dbReference type="Proteomes" id="UP000287243">
    <property type="component" value="Chromosome"/>
</dbReference>
<name>A0A410P727_VELA1</name>